<reference evidence="1 2" key="1">
    <citation type="submission" date="2018-08" db="EMBL/GenBank/DDBJ databases">
        <title>Genome and evolution of the arbuscular mycorrhizal fungus Diversispora epigaea (formerly Glomus versiforme) and its bacterial endosymbionts.</title>
        <authorList>
            <person name="Sun X."/>
            <person name="Fei Z."/>
            <person name="Harrison M."/>
        </authorList>
    </citation>
    <scope>NUCLEOTIDE SEQUENCE [LARGE SCALE GENOMIC DNA]</scope>
    <source>
        <strain evidence="1 2">IT104</strain>
    </source>
</reference>
<comment type="caution">
    <text evidence="1">The sequence shown here is derived from an EMBL/GenBank/DDBJ whole genome shotgun (WGS) entry which is preliminary data.</text>
</comment>
<accession>A0A397JNT0</accession>
<name>A0A397JNT0_9GLOM</name>
<keyword evidence="2" id="KW-1185">Reference proteome</keyword>
<protein>
    <submittedName>
        <fullName evidence="1">Uncharacterized protein</fullName>
    </submittedName>
</protein>
<dbReference type="AlphaFoldDB" id="A0A397JNT0"/>
<dbReference type="Proteomes" id="UP000266861">
    <property type="component" value="Unassembled WGS sequence"/>
</dbReference>
<sequence>MKTIDYNSNKNEHLELGNKYYNNKSMQQKILANILKFKMDVIILIQIKDIINYFELEDVEKYFELHYGCDDIGVDDDVNGDKDSDDDLELYQPIIKNTQIMTRTDYYNRKNY</sequence>
<evidence type="ECO:0000313" key="2">
    <source>
        <dbReference type="Proteomes" id="UP000266861"/>
    </source>
</evidence>
<proteinExistence type="predicted"/>
<organism evidence="1 2">
    <name type="scientific">Diversispora epigaea</name>
    <dbReference type="NCBI Taxonomy" id="1348612"/>
    <lineage>
        <taxon>Eukaryota</taxon>
        <taxon>Fungi</taxon>
        <taxon>Fungi incertae sedis</taxon>
        <taxon>Mucoromycota</taxon>
        <taxon>Glomeromycotina</taxon>
        <taxon>Glomeromycetes</taxon>
        <taxon>Diversisporales</taxon>
        <taxon>Diversisporaceae</taxon>
        <taxon>Diversispora</taxon>
    </lineage>
</organism>
<dbReference type="EMBL" id="PQFF01000017">
    <property type="protein sequence ID" value="RHZ89002.1"/>
    <property type="molecule type" value="Genomic_DNA"/>
</dbReference>
<gene>
    <name evidence="1" type="ORF">Glove_19g426</name>
</gene>
<evidence type="ECO:0000313" key="1">
    <source>
        <dbReference type="EMBL" id="RHZ89002.1"/>
    </source>
</evidence>